<accession>A0A8X6KK31</accession>
<proteinExistence type="predicted"/>
<name>A0A8X6KK31_TRICU</name>
<keyword evidence="2" id="KW-1185">Reference proteome</keyword>
<evidence type="ECO:0000313" key="1">
    <source>
        <dbReference type="EMBL" id="GFQ76056.1"/>
    </source>
</evidence>
<dbReference type="PANTHER" id="PTHR21106">
    <property type="entry name" value="NADH DEHYDROGENASE [UBIQUINONE] 1 BETA SUBCOMPLEX SUBUNIT 6"/>
    <property type="match status" value="1"/>
</dbReference>
<dbReference type="EMBL" id="BMAO01031574">
    <property type="protein sequence ID" value="GFQ76056.1"/>
    <property type="molecule type" value="Genomic_DNA"/>
</dbReference>
<dbReference type="InterPro" id="IPR019174">
    <property type="entry name" value="NADH_DH_b-subcmplx_su6"/>
</dbReference>
<protein>
    <submittedName>
        <fullName evidence="1">NADH dehydrogenase 1 beta subcomplex subunit 6</fullName>
    </submittedName>
</protein>
<sequence>MADKVYKYNYPSSHTGGVQPMNIRGIFEDERIRLSEEFTDEERAWRKQWLKDQVLSPNEPRPASEEWIREVRNPIRRFVSKPFQLLESGITPVFGKTFATYFRYVLPKSLAVLGAIYFTWYHLKYHQNDWTRAHGATVTIPKPRAFPGDSNFPAKREKTEPNDFCDRGFKARKVFLD</sequence>
<reference evidence="1" key="1">
    <citation type="submission" date="2020-07" db="EMBL/GenBank/DDBJ databases">
        <title>Multicomponent nature underlies the extraordinary mechanical properties of spider dragline silk.</title>
        <authorList>
            <person name="Kono N."/>
            <person name="Nakamura H."/>
            <person name="Mori M."/>
            <person name="Yoshida Y."/>
            <person name="Ohtoshi R."/>
            <person name="Malay A.D."/>
            <person name="Moran D.A.P."/>
            <person name="Tomita M."/>
            <person name="Numata K."/>
            <person name="Arakawa K."/>
        </authorList>
    </citation>
    <scope>NUCLEOTIDE SEQUENCE</scope>
</reference>
<evidence type="ECO:0000313" key="2">
    <source>
        <dbReference type="Proteomes" id="UP000887116"/>
    </source>
</evidence>
<gene>
    <name evidence="1" type="primary">NCL1_45207</name>
    <name evidence="1" type="ORF">TNCT_310791</name>
</gene>
<dbReference type="Pfam" id="PF09782">
    <property type="entry name" value="NDUF_B6"/>
    <property type="match status" value="1"/>
</dbReference>
<dbReference type="GO" id="GO:0006120">
    <property type="term" value="P:mitochondrial electron transport, NADH to ubiquinone"/>
    <property type="evidence" value="ECO:0007669"/>
    <property type="project" value="InterPro"/>
</dbReference>
<dbReference type="OrthoDB" id="5824032at2759"/>
<organism evidence="1 2">
    <name type="scientific">Trichonephila clavata</name>
    <name type="common">Joro spider</name>
    <name type="synonym">Nephila clavata</name>
    <dbReference type="NCBI Taxonomy" id="2740835"/>
    <lineage>
        <taxon>Eukaryota</taxon>
        <taxon>Metazoa</taxon>
        <taxon>Ecdysozoa</taxon>
        <taxon>Arthropoda</taxon>
        <taxon>Chelicerata</taxon>
        <taxon>Arachnida</taxon>
        <taxon>Araneae</taxon>
        <taxon>Araneomorphae</taxon>
        <taxon>Entelegynae</taxon>
        <taxon>Araneoidea</taxon>
        <taxon>Nephilidae</taxon>
        <taxon>Trichonephila</taxon>
    </lineage>
</organism>
<dbReference type="GO" id="GO:0005739">
    <property type="term" value="C:mitochondrion"/>
    <property type="evidence" value="ECO:0007669"/>
    <property type="project" value="GOC"/>
</dbReference>
<dbReference type="Proteomes" id="UP000887116">
    <property type="component" value="Unassembled WGS sequence"/>
</dbReference>
<dbReference type="PANTHER" id="PTHR21106:SF2">
    <property type="entry name" value="NADH DEHYDROGENASE [UBIQUINONE] 1 BETA SUBCOMPLEX SUBUNIT 6"/>
    <property type="match status" value="1"/>
</dbReference>
<dbReference type="AlphaFoldDB" id="A0A8X6KK31"/>
<comment type="caution">
    <text evidence="1">The sequence shown here is derived from an EMBL/GenBank/DDBJ whole genome shotgun (WGS) entry which is preliminary data.</text>
</comment>